<dbReference type="Pfam" id="PF00069">
    <property type="entry name" value="Pkinase"/>
    <property type="match status" value="1"/>
</dbReference>
<evidence type="ECO:0000256" key="9">
    <source>
        <dbReference type="PROSITE-ProRule" id="PRU10141"/>
    </source>
</evidence>
<feature type="compositionally biased region" description="Polar residues" evidence="10">
    <location>
        <begin position="331"/>
        <end position="348"/>
    </location>
</feature>
<protein>
    <recommendedName>
        <fullName evidence="8">Serine/threonine-protein kinase B</fullName>
        <ecNumber evidence="8">2.7.11.1</ecNumber>
    </recommendedName>
</protein>
<dbReference type="PROSITE" id="PS00107">
    <property type="entry name" value="PROTEIN_KINASE_ATP"/>
    <property type="match status" value="1"/>
</dbReference>
<dbReference type="AlphaFoldDB" id="A3IQP3"/>
<evidence type="ECO:0000313" key="12">
    <source>
        <dbReference type="EMBL" id="EAZ91098.1"/>
    </source>
</evidence>
<dbReference type="InterPro" id="IPR016252">
    <property type="entry name" value="Ser/Thr_kinase_SpkB"/>
</dbReference>
<evidence type="ECO:0000256" key="2">
    <source>
        <dbReference type="ARBA" id="ARBA00022679"/>
    </source>
</evidence>
<name>A3IQP3_9CHRO</name>
<feature type="compositionally biased region" description="Low complexity" evidence="10">
    <location>
        <begin position="396"/>
        <end position="405"/>
    </location>
</feature>
<keyword evidence="5 8" id="KW-0067">ATP-binding</keyword>
<reference evidence="12 13" key="1">
    <citation type="submission" date="2007-03" db="EMBL/GenBank/DDBJ databases">
        <authorList>
            <person name="Stal L."/>
            <person name="Ferriera S."/>
            <person name="Johnson J."/>
            <person name="Kravitz S."/>
            <person name="Beeson K."/>
            <person name="Sutton G."/>
            <person name="Rogers Y.-H."/>
            <person name="Friedman R."/>
            <person name="Frazier M."/>
            <person name="Venter J.C."/>
        </authorList>
    </citation>
    <scope>NUCLEOTIDE SEQUENCE [LARGE SCALE GENOMIC DNA]</scope>
    <source>
        <strain evidence="12 13">CCY0110</strain>
    </source>
</reference>
<keyword evidence="3 8" id="KW-0547">Nucleotide-binding</keyword>
<dbReference type="EMBL" id="AAXW01000016">
    <property type="protein sequence ID" value="EAZ91098.1"/>
    <property type="molecule type" value="Genomic_DNA"/>
</dbReference>
<dbReference type="InterPro" id="IPR001646">
    <property type="entry name" value="5peptide_repeat"/>
</dbReference>
<dbReference type="GO" id="GO:0106310">
    <property type="term" value="F:protein serine kinase activity"/>
    <property type="evidence" value="ECO:0007669"/>
    <property type="project" value="RHEA"/>
</dbReference>
<proteinExistence type="inferred from homology"/>
<sequence>MSYCVNPSCAQPKNPNNVAVCQSCGSQLRLNNRYQPLGILGKGGFGATFGAADLSLPGNPICVVKQLRPATDDPQVYKMAKELFEREAETLGKVGNHPQVPRLLDYFEQNKEFYLVQEYVKGYNLHQEVKKKGPFTEAGVKQFLTELLPILEYIHSQKVIHRDIKPANLIRSQKDRKLVLIDFGAVKNQVNSMVANNTQTAFTAFAVGTAGFAPPEQMAMRPVYASDIYAVGVTCVYLLTAKTPKDIGCDPETGEIAWEPYVDISDSLANVLKKMLEVSVKHRYKSAEQVLDAMAMAPYEQGMQDSMTTMITGFKTPSNSSGPNSSVSTGLASSSPPTRSIGRMNTNISRGSSVSSVSTNLQSPSSSSVRGGVAGAGSISYNIAYGQTSSRRRGKTATTSTSDATAAKKKQKKWQEKTLLAAYENGRKDFTHQELNELNLSKAFLPGINCYQAKLSRINLQGAELCRADFGRSDLSQAVMKNANLSEAYLGYANLNGADLRGANLQGANLTYANLQGANLCGVDLSSARITEAQLSVAKTNWRTVMPSGKRGFW</sequence>
<feature type="binding site" evidence="9">
    <location>
        <position position="65"/>
    </location>
    <ligand>
        <name>ATP</name>
        <dbReference type="ChEBI" id="CHEBI:30616"/>
    </ligand>
</feature>
<evidence type="ECO:0000256" key="1">
    <source>
        <dbReference type="ARBA" id="ARBA00022527"/>
    </source>
</evidence>
<dbReference type="SMART" id="SM00220">
    <property type="entry name" value="S_TKc"/>
    <property type="match status" value="1"/>
</dbReference>
<dbReference type="Gene3D" id="1.10.510.10">
    <property type="entry name" value="Transferase(Phosphotransferase) domain 1"/>
    <property type="match status" value="1"/>
</dbReference>
<evidence type="ECO:0000256" key="10">
    <source>
        <dbReference type="SAM" id="MobiDB-lite"/>
    </source>
</evidence>
<feature type="region of interest" description="Disordered" evidence="10">
    <location>
        <begin position="388"/>
        <end position="409"/>
    </location>
</feature>
<evidence type="ECO:0000256" key="3">
    <source>
        <dbReference type="ARBA" id="ARBA00022741"/>
    </source>
</evidence>
<comment type="caution">
    <text evidence="12">The sequence shown here is derived from an EMBL/GenBank/DDBJ whole genome shotgun (WGS) entry which is preliminary data.</text>
</comment>
<dbReference type="Gene3D" id="2.160.20.80">
    <property type="entry name" value="E3 ubiquitin-protein ligase SopA"/>
    <property type="match status" value="1"/>
</dbReference>
<dbReference type="GO" id="GO:0005524">
    <property type="term" value="F:ATP binding"/>
    <property type="evidence" value="ECO:0007669"/>
    <property type="project" value="UniProtKB-UniRule"/>
</dbReference>
<dbReference type="EC" id="2.7.11.1" evidence="8"/>
<dbReference type="CDD" id="cd14014">
    <property type="entry name" value="STKc_PknB_like"/>
    <property type="match status" value="1"/>
</dbReference>
<dbReference type="Pfam" id="PF00805">
    <property type="entry name" value="Pentapeptide"/>
    <property type="match status" value="2"/>
</dbReference>
<evidence type="ECO:0000256" key="4">
    <source>
        <dbReference type="ARBA" id="ARBA00022777"/>
    </source>
</evidence>
<evidence type="ECO:0000259" key="11">
    <source>
        <dbReference type="PROSITE" id="PS50011"/>
    </source>
</evidence>
<feature type="region of interest" description="Disordered" evidence="10">
    <location>
        <begin position="312"/>
        <end position="372"/>
    </location>
</feature>
<dbReference type="eggNOG" id="COG1357">
    <property type="taxonomic scope" value="Bacteria"/>
</dbReference>
<dbReference type="eggNOG" id="COG0515">
    <property type="taxonomic scope" value="Bacteria"/>
</dbReference>
<feature type="compositionally biased region" description="Low complexity" evidence="10">
    <location>
        <begin position="349"/>
        <end position="372"/>
    </location>
</feature>
<dbReference type="RefSeq" id="WP_008275709.1">
    <property type="nucleotide sequence ID" value="NZ_AAXW01000016.1"/>
</dbReference>
<keyword evidence="4 8" id="KW-0418">Kinase</keyword>
<dbReference type="SUPFAM" id="SSF141571">
    <property type="entry name" value="Pentapeptide repeat-like"/>
    <property type="match status" value="1"/>
</dbReference>
<dbReference type="PROSITE" id="PS50011">
    <property type="entry name" value="PROTEIN_KINASE_DOM"/>
    <property type="match status" value="1"/>
</dbReference>
<organism evidence="12 13">
    <name type="scientific">Crocosphaera chwakensis CCY0110</name>
    <dbReference type="NCBI Taxonomy" id="391612"/>
    <lineage>
        <taxon>Bacteria</taxon>
        <taxon>Bacillati</taxon>
        <taxon>Cyanobacteriota</taxon>
        <taxon>Cyanophyceae</taxon>
        <taxon>Oscillatoriophycideae</taxon>
        <taxon>Chroococcales</taxon>
        <taxon>Aphanothecaceae</taxon>
        <taxon>Crocosphaera</taxon>
        <taxon>Crocosphaera chwakensis</taxon>
    </lineage>
</organism>
<dbReference type="NCBIfam" id="NF045510">
    <property type="entry name" value="4Cys_prefix_kin"/>
    <property type="match status" value="1"/>
</dbReference>
<evidence type="ECO:0000256" key="8">
    <source>
        <dbReference type="PIRNR" id="PIRNR000647"/>
    </source>
</evidence>
<dbReference type="OrthoDB" id="428645at2"/>
<dbReference type="InterPro" id="IPR017441">
    <property type="entry name" value="Protein_kinase_ATP_BS"/>
</dbReference>
<evidence type="ECO:0000256" key="5">
    <source>
        <dbReference type="ARBA" id="ARBA00022840"/>
    </source>
</evidence>
<dbReference type="InterPro" id="IPR011009">
    <property type="entry name" value="Kinase-like_dom_sf"/>
</dbReference>
<comment type="catalytic activity">
    <reaction evidence="6 8">
        <text>L-threonyl-[protein] + ATP = O-phospho-L-threonyl-[protein] + ADP + H(+)</text>
        <dbReference type="Rhea" id="RHEA:46608"/>
        <dbReference type="Rhea" id="RHEA-COMP:11060"/>
        <dbReference type="Rhea" id="RHEA-COMP:11605"/>
        <dbReference type="ChEBI" id="CHEBI:15378"/>
        <dbReference type="ChEBI" id="CHEBI:30013"/>
        <dbReference type="ChEBI" id="CHEBI:30616"/>
        <dbReference type="ChEBI" id="CHEBI:61977"/>
        <dbReference type="ChEBI" id="CHEBI:456216"/>
        <dbReference type="EC" id="2.7.11.1"/>
    </reaction>
</comment>
<dbReference type="PANTHER" id="PTHR24363">
    <property type="entry name" value="SERINE/THREONINE PROTEIN KINASE"/>
    <property type="match status" value="1"/>
</dbReference>
<feature type="domain" description="Protein kinase" evidence="11">
    <location>
        <begin position="34"/>
        <end position="300"/>
    </location>
</feature>
<gene>
    <name evidence="12" type="ORF">CY0110_12562</name>
</gene>
<dbReference type="Proteomes" id="UP000003781">
    <property type="component" value="Unassembled WGS sequence"/>
</dbReference>
<evidence type="ECO:0000256" key="7">
    <source>
        <dbReference type="ARBA" id="ARBA00048679"/>
    </source>
</evidence>
<dbReference type="InterPro" id="IPR000719">
    <property type="entry name" value="Prot_kinase_dom"/>
</dbReference>
<evidence type="ECO:0000256" key="6">
    <source>
        <dbReference type="ARBA" id="ARBA00047899"/>
    </source>
</evidence>
<dbReference type="PANTHER" id="PTHR24363:SF0">
    <property type="entry name" value="SERINE_THREONINE KINASE LIKE DOMAIN CONTAINING 1"/>
    <property type="match status" value="1"/>
</dbReference>
<keyword evidence="2 8" id="KW-0808">Transferase</keyword>
<dbReference type="GO" id="GO:0004674">
    <property type="term" value="F:protein serine/threonine kinase activity"/>
    <property type="evidence" value="ECO:0007669"/>
    <property type="project" value="UniProtKB-UniRule"/>
</dbReference>
<dbReference type="SUPFAM" id="SSF56112">
    <property type="entry name" value="Protein kinase-like (PK-like)"/>
    <property type="match status" value="1"/>
</dbReference>
<evidence type="ECO:0000313" key="13">
    <source>
        <dbReference type="Proteomes" id="UP000003781"/>
    </source>
</evidence>
<accession>A3IQP3</accession>
<comment type="similarity">
    <text evidence="8">Belongs to the protein kinase superfamily. Ser/Thr protein kinase family.</text>
</comment>
<keyword evidence="13" id="KW-1185">Reference proteome</keyword>
<keyword evidence="1 8" id="KW-0723">Serine/threonine-protein kinase</keyword>
<feature type="compositionally biased region" description="Low complexity" evidence="10">
    <location>
        <begin position="316"/>
        <end position="330"/>
    </location>
</feature>
<dbReference type="PIRSF" id="PIRSF000647">
    <property type="entry name" value="Ser/Thr_PK_SpkB"/>
    <property type="match status" value="1"/>
</dbReference>
<comment type="catalytic activity">
    <reaction evidence="7 8">
        <text>L-seryl-[protein] + ATP = O-phospho-L-seryl-[protein] + ADP + H(+)</text>
        <dbReference type="Rhea" id="RHEA:17989"/>
        <dbReference type="Rhea" id="RHEA-COMP:9863"/>
        <dbReference type="Rhea" id="RHEA-COMP:11604"/>
        <dbReference type="ChEBI" id="CHEBI:15378"/>
        <dbReference type="ChEBI" id="CHEBI:29999"/>
        <dbReference type="ChEBI" id="CHEBI:30616"/>
        <dbReference type="ChEBI" id="CHEBI:83421"/>
        <dbReference type="ChEBI" id="CHEBI:456216"/>
        <dbReference type="EC" id="2.7.11.1"/>
    </reaction>
</comment>